<accession>X1U5C7</accession>
<protein>
    <submittedName>
        <fullName evidence="1">Uncharacterized protein</fullName>
    </submittedName>
</protein>
<proteinExistence type="predicted"/>
<evidence type="ECO:0000313" key="1">
    <source>
        <dbReference type="EMBL" id="GAI95020.1"/>
    </source>
</evidence>
<name>X1U5C7_9ZZZZ</name>
<dbReference type="AlphaFoldDB" id="X1U5C7"/>
<organism evidence="1">
    <name type="scientific">marine sediment metagenome</name>
    <dbReference type="NCBI Taxonomy" id="412755"/>
    <lineage>
        <taxon>unclassified sequences</taxon>
        <taxon>metagenomes</taxon>
        <taxon>ecological metagenomes</taxon>
    </lineage>
</organism>
<comment type="caution">
    <text evidence="1">The sequence shown here is derived from an EMBL/GenBank/DDBJ whole genome shotgun (WGS) entry which is preliminary data.</text>
</comment>
<dbReference type="EMBL" id="BARW01016777">
    <property type="protein sequence ID" value="GAI95020.1"/>
    <property type="molecule type" value="Genomic_DNA"/>
</dbReference>
<reference evidence="1" key="1">
    <citation type="journal article" date="2014" name="Front. Microbiol.">
        <title>High frequency of phylogenetically diverse reductive dehalogenase-homologous genes in deep subseafloor sedimentary metagenomes.</title>
        <authorList>
            <person name="Kawai M."/>
            <person name="Futagami T."/>
            <person name="Toyoda A."/>
            <person name="Takaki Y."/>
            <person name="Nishi S."/>
            <person name="Hori S."/>
            <person name="Arai W."/>
            <person name="Tsubouchi T."/>
            <person name="Morono Y."/>
            <person name="Uchiyama I."/>
            <person name="Ito T."/>
            <person name="Fujiyama A."/>
            <person name="Inagaki F."/>
            <person name="Takami H."/>
        </authorList>
    </citation>
    <scope>NUCLEOTIDE SEQUENCE</scope>
    <source>
        <strain evidence="1">Expedition CK06-06</strain>
    </source>
</reference>
<gene>
    <name evidence="1" type="ORF">S12H4_29126</name>
</gene>
<sequence>MEVPQQQQPMPKKSCMITIMFGIEDDKKALDIKEVIDNAVKDIDPKRYTFQISET</sequence>